<protein>
    <submittedName>
        <fullName evidence="2">Uncharacterized protein</fullName>
    </submittedName>
</protein>
<evidence type="ECO:0000313" key="3">
    <source>
        <dbReference type="Proteomes" id="UP001454036"/>
    </source>
</evidence>
<evidence type="ECO:0000313" key="2">
    <source>
        <dbReference type="EMBL" id="GAA0186713.1"/>
    </source>
</evidence>
<feature type="region of interest" description="Disordered" evidence="1">
    <location>
        <begin position="1"/>
        <end position="57"/>
    </location>
</feature>
<dbReference type="AlphaFoldDB" id="A0AAV3S041"/>
<dbReference type="Proteomes" id="UP001454036">
    <property type="component" value="Unassembled WGS sequence"/>
</dbReference>
<name>A0AAV3S041_LITER</name>
<evidence type="ECO:0000256" key="1">
    <source>
        <dbReference type="SAM" id="MobiDB-lite"/>
    </source>
</evidence>
<organism evidence="2 3">
    <name type="scientific">Lithospermum erythrorhizon</name>
    <name type="common">Purple gromwell</name>
    <name type="synonym">Lithospermum officinale var. erythrorhizon</name>
    <dbReference type="NCBI Taxonomy" id="34254"/>
    <lineage>
        <taxon>Eukaryota</taxon>
        <taxon>Viridiplantae</taxon>
        <taxon>Streptophyta</taxon>
        <taxon>Embryophyta</taxon>
        <taxon>Tracheophyta</taxon>
        <taxon>Spermatophyta</taxon>
        <taxon>Magnoliopsida</taxon>
        <taxon>eudicotyledons</taxon>
        <taxon>Gunneridae</taxon>
        <taxon>Pentapetalae</taxon>
        <taxon>asterids</taxon>
        <taxon>lamiids</taxon>
        <taxon>Boraginales</taxon>
        <taxon>Boraginaceae</taxon>
        <taxon>Boraginoideae</taxon>
        <taxon>Lithospermeae</taxon>
        <taxon>Lithospermum</taxon>
    </lineage>
</organism>
<sequence>MYGLVRGSLMSQKTHGWPRRGRMRGRRGSGELHSPDRFRSLGRRGCPPNNAFGAGHGRQKQLFGNWKRFDHGFVSQQLPQFFAAMKIEDVDQVTFYPAIGASAHMTDVRLVSQLKQNLLSIHKFCQDNCCTVEFNNHSFLVKDKKTQLPLLKGNNQGYLI</sequence>
<gene>
    <name evidence="2" type="ORF">LIER_34001</name>
</gene>
<accession>A0AAV3S041</accession>
<feature type="compositionally biased region" description="Basic residues" evidence="1">
    <location>
        <begin position="16"/>
        <end position="27"/>
    </location>
</feature>
<reference evidence="2 3" key="1">
    <citation type="submission" date="2024-01" db="EMBL/GenBank/DDBJ databases">
        <title>The complete chloroplast genome sequence of Lithospermum erythrorhizon: insights into the phylogenetic relationship among Boraginaceae species and the maternal lineages of purple gromwells.</title>
        <authorList>
            <person name="Okada T."/>
            <person name="Watanabe K."/>
        </authorList>
    </citation>
    <scope>NUCLEOTIDE SEQUENCE [LARGE SCALE GENOMIC DNA]</scope>
</reference>
<comment type="caution">
    <text evidence="2">The sequence shown here is derived from an EMBL/GenBank/DDBJ whole genome shotgun (WGS) entry which is preliminary data.</text>
</comment>
<feature type="compositionally biased region" description="Basic and acidic residues" evidence="1">
    <location>
        <begin position="28"/>
        <end position="39"/>
    </location>
</feature>
<proteinExistence type="predicted"/>
<keyword evidence="3" id="KW-1185">Reference proteome</keyword>
<dbReference type="EMBL" id="BAABME010013970">
    <property type="protein sequence ID" value="GAA0186713.1"/>
    <property type="molecule type" value="Genomic_DNA"/>
</dbReference>